<keyword evidence="2" id="KW-1185">Reference proteome</keyword>
<dbReference type="InterPro" id="IPR029058">
    <property type="entry name" value="AB_hydrolase_fold"/>
</dbReference>
<protein>
    <submittedName>
        <fullName evidence="1">Lipase</fullName>
    </submittedName>
</protein>
<organism evidence="1 2">
    <name type="scientific">Streptomyces coryli</name>
    <dbReference type="NCBI Taxonomy" id="1128680"/>
    <lineage>
        <taxon>Bacteria</taxon>
        <taxon>Bacillati</taxon>
        <taxon>Actinomycetota</taxon>
        <taxon>Actinomycetes</taxon>
        <taxon>Kitasatosporales</taxon>
        <taxon>Streptomycetaceae</taxon>
        <taxon>Streptomyces</taxon>
    </lineage>
</organism>
<dbReference type="GO" id="GO:0016042">
    <property type="term" value="P:lipid catabolic process"/>
    <property type="evidence" value="ECO:0007669"/>
    <property type="project" value="InterPro"/>
</dbReference>
<dbReference type="RefSeq" id="WP_165237408.1">
    <property type="nucleotide sequence ID" value="NZ_JAAKZV010000055.1"/>
</dbReference>
<dbReference type="EMBL" id="JAAKZV010000055">
    <property type="protein sequence ID" value="NGN65202.1"/>
    <property type="molecule type" value="Genomic_DNA"/>
</dbReference>
<gene>
    <name evidence="1" type="ORF">G5C51_15000</name>
</gene>
<comment type="caution">
    <text evidence="1">The sequence shown here is derived from an EMBL/GenBank/DDBJ whole genome shotgun (WGS) entry which is preliminary data.</text>
</comment>
<dbReference type="AlphaFoldDB" id="A0A6G4TZM0"/>
<proteinExistence type="predicted"/>
<dbReference type="Pfam" id="PF03583">
    <property type="entry name" value="LIP"/>
    <property type="match status" value="1"/>
</dbReference>
<dbReference type="Gene3D" id="3.40.50.1820">
    <property type="entry name" value="alpha/beta hydrolase"/>
    <property type="match status" value="1"/>
</dbReference>
<sequence>MPRATPRRRPYVRSGSILAVAGVLTALLTGLPQAGAAEDFYTPPATLPAGRHGDIIKTEPSQYANAKSTRIMYLSRDAKDKAIPVTGSVIVPNKAWTGPGKRPIVAYAPFTAGMGDQCAPSKSLAGQGSGDIAATFQNGFVDALLAKGFAVAQTDYEGLGTPGEHPYVMRLSEAHTTLDVIRAAQRTEGSGLPADGPVGIAGYSEGGGAAASAAELAPSYTPELDVKGAYAGAPPADKGKLAKSLDGGMYMAFLGYALIGINTAYPESQIYDQLANDAGRKLFDEAAKTCTIDAVVRFMFRNTGALTKDGRRVAEYLSQPPFDKIVAENKIGNIKPAMPVLVEHAGLDDAIPVENGRQLAKDWCAKGANAEFRDLLAPTPVGGHALGALAAQGNAANWLNDRFAGKSTSGNCGKF</sequence>
<name>A0A6G4TZM0_9ACTN</name>
<reference evidence="1 2" key="1">
    <citation type="submission" date="2020-02" db="EMBL/GenBank/DDBJ databases">
        <title>Whole-genome analyses of novel actinobacteria.</title>
        <authorList>
            <person name="Sahin N."/>
        </authorList>
    </citation>
    <scope>NUCLEOTIDE SEQUENCE [LARGE SCALE GENOMIC DNA]</scope>
    <source>
        <strain evidence="1 2">A7024</strain>
    </source>
</reference>
<evidence type="ECO:0000313" key="2">
    <source>
        <dbReference type="Proteomes" id="UP000481583"/>
    </source>
</evidence>
<evidence type="ECO:0000313" key="1">
    <source>
        <dbReference type="EMBL" id="NGN65202.1"/>
    </source>
</evidence>
<dbReference type="InterPro" id="IPR005152">
    <property type="entry name" value="Lipase_secreted"/>
</dbReference>
<accession>A0A6G4TZM0</accession>
<dbReference type="GO" id="GO:0004806">
    <property type="term" value="F:triacylglycerol lipase activity"/>
    <property type="evidence" value="ECO:0007669"/>
    <property type="project" value="InterPro"/>
</dbReference>
<dbReference type="PANTHER" id="PTHR34853">
    <property type="match status" value="1"/>
</dbReference>
<dbReference type="SUPFAM" id="SSF53474">
    <property type="entry name" value="alpha/beta-Hydrolases"/>
    <property type="match status" value="1"/>
</dbReference>
<dbReference type="Gene3D" id="1.10.260.130">
    <property type="match status" value="1"/>
</dbReference>
<dbReference type="PANTHER" id="PTHR34853:SF1">
    <property type="entry name" value="LIPASE 5"/>
    <property type="match status" value="1"/>
</dbReference>
<dbReference type="Proteomes" id="UP000481583">
    <property type="component" value="Unassembled WGS sequence"/>
</dbReference>
<dbReference type="PIRSF" id="PIRSF029171">
    <property type="entry name" value="Esterase_LipA"/>
    <property type="match status" value="1"/>
</dbReference>